<gene>
    <name evidence="2" type="ORF">PCON_12159</name>
</gene>
<reference evidence="2 3" key="1">
    <citation type="journal article" date="2013" name="PLoS Genet.">
        <title>The genome and development-dependent transcriptomes of Pyronema confluens: a window into fungal evolution.</title>
        <authorList>
            <person name="Traeger S."/>
            <person name="Altegoer F."/>
            <person name="Freitag M."/>
            <person name="Gabaldon T."/>
            <person name="Kempken F."/>
            <person name="Kumar A."/>
            <person name="Marcet-Houben M."/>
            <person name="Poggeler S."/>
            <person name="Stajich J.E."/>
            <person name="Nowrousian M."/>
        </authorList>
    </citation>
    <scope>NUCLEOTIDE SEQUENCE [LARGE SCALE GENOMIC DNA]</scope>
    <source>
        <strain evidence="3">CBS 100304</strain>
        <tissue evidence="2">Vegetative mycelium</tissue>
    </source>
</reference>
<proteinExistence type="predicted"/>
<keyword evidence="1" id="KW-0732">Signal</keyword>
<dbReference type="Proteomes" id="UP000018144">
    <property type="component" value="Unassembled WGS sequence"/>
</dbReference>
<feature type="signal peptide" evidence="1">
    <location>
        <begin position="1"/>
        <end position="25"/>
    </location>
</feature>
<dbReference type="AlphaFoldDB" id="U4L6K2"/>
<evidence type="ECO:0000313" key="3">
    <source>
        <dbReference type="Proteomes" id="UP000018144"/>
    </source>
</evidence>
<dbReference type="OrthoDB" id="10563481at2759"/>
<sequence>MQFLFSTSQAVVSILALITLPSVVADDVRRITVVKIVQDKNPCSKPGWYCFQNGQDWAGCDLKLGKVTNDQFKIVEGLYMNFARKTASAGHAEHVKSRRPSLTKEKQSDITLFVVLTEVNVVFIS</sequence>
<name>U4L6K2_PYROM</name>
<evidence type="ECO:0000256" key="1">
    <source>
        <dbReference type="SAM" id="SignalP"/>
    </source>
</evidence>
<organism evidence="2 3">
    <name type="scientific">Pyronema omphalodes (strain CBS 100304)</name>
    <name type="common">Pyronema confluens</name>
    <dbReference type="NCBI Taxonomy" id="1076935"/>
    <lineage>
        <taxon>Eukaryota</taxon>
        <taxon>Fungi</taxon>
        <taxon>Dikarya</taxon>
        <taxon>Ascomycota</taxon>
        <taxon>Pezizomycotina</taxon>
        <taxon>Pezizomycetes</taxon>
        <taxon>Pezizales</taxon>
        <taxon>Pyronemataceae</taxon>
        <taxon>Pyronema</taxon>
    </lineage>
</organism>
<accession>U4L6K2</accession>
<evidence type="ECO:0000313" key="2">
    <source>
        <dbReference type="EMBL" id="CCX12565.1"/>
    </source>
</evidence>
<dbReference type="EMBL" id="HF935720">
    <property type="protein sequence ID" value="CCX12565.1"/>
    <property type="molecule type" value="Genomic_DNA"/>
</dbReference>
<keyword evidence="3" id="KW-1185">Reference proteome</keyword>
<feature type="chain" id="PRO_5004651961" evidence="1">
    <location>
        <begin position="26"/>
        <end position="125"/>
    </location>
</feature>
<protein>
    <submittedName>
        <fullName evidence="2">Uncharacterized protein</fullName>
    </submittedName>
</protein>